<dbReference type="PANTHER" id="PTHR34599:SF1">
    <property type="entry name" value="PHOSPHATIDIC ACID PHOSPHATASE TYPE 2_HALOPEROXIDASE DOMAIN-CONTAINING PROTEIN"/>
    <property type="match status" value="1"/>
</dbReference>
<protein>
    <submittedName>
        <fullName evidence="2">Vanadium-dependent haloperoxidase</fullName>
        <ecNumber evidence="2">1.11.1.-</ecNumber>
    </submittedName>
</protein>
<evidence type="ECO:0000313" key="2">
    <source>
        <dbReference type="EMBL" id="MFC4070713.1"/>
    </source>
</evidence>
<dbReference type="RefSeq" id="WP_378071596.1">
    <property type="nucleotide sequence ID" value="NZ_JBHSBL010000025.1"/>
</dbReference>
<keyword evidence="2" id="KW-0575">Peroxidase</keyword>
<dbReference type="InterPro" id="IPR036938">
    <property type="entry name" value="PAP2/HPO_sf"/>
</dbReference>
<dbReference type="EC" id="1.11.1.-" evidence="2"/>
<dbReference type="SUPFAM" id="SSF48317">
    <property type="entry name" value="Acid phosphatase/Vanadium-dependent haloperoxidase"/>
    <property type="match status" value="1"/>
</dbReference>
<feature type="signal peptide" evidence="1">
    <location>
        <begin position="1"/>
        <end position="20"/>
    </location>
</feature>
<dbReference type="PANTHER" id="PTHR34599">
    <property type="entry name" value="PEROXIDASE-RELATED"/>
    <property type="match status" value="1"/>
</dbReference>
<dbReference type="GO" id="GO:0004601">
    <property type="term" value="F:peroxidase activity"/>
    <property type="evidence" value="ECO:0007669"/>
    <property type="project" value="UniProtKB-KW"/>
</dbReference>
<comment type="caution">
    <text evidence="2">The sequence shown here is derived from an EMBL/GenBank/DDBJ whole genome shotgun (WGS) entry which is preliminary data.</text>
</comment>
<name>A0ABV8J2A8_9ACTN</name>
<dbReference type="Gene3D" id="1.10.606.20">
    <property type="match status" value="1"/>
</dbReference>
<sequence>MRRHAGMVATLILAVISPLAATPAAATTTTGTANSVVRWDRNAQTAIWDVAQQQPWEQGRSFAMVNGAVYDAVNAIAGKPYQPYLISPRTTGRESVDAAVATAAYRVLDALFPAQADRLSEQYGQELAGIPEGPAKRGGIAVGTRTAAAMIAARQNDGSDGDQQWVIGTEPGEWRPTPPTFTAAGAMTPFIRPYLIPNAAMFRTAGPLPLGSTGYATEFNEIKQVGAVNSTTRTPDQTEAAIWWHDRHVTEWEIKRQLAQSRRLTVLQTARMFAMTDLTVADTGIACFDDKRAWSFWRPVSAIQLAGTDGNPGTSPDPDWMPLLVTPPFPDHPSGHTCATAARMAIWRTVLGSDRIAFHAYSEATGTTRYFHSFSEAVNEVVSARVWGGIHFRTASLQGKQLGDATSAYVSAHYFKKLHTQPPPVVEAQFQQP</sequence>
<keyword evidence="1" id="KW-0732">Signal</keyword>
<feature type="chain" id="PRO_5045770243" evidence="1">
    <location>
        <begin position="21"/>
        <end position="433"/>
    </location>
</feature>
<gene>
    <name evidence="2" type="ORF">ACFO0C_37770</name>
</gene>
<dbReference type="Proteomes" id="UP001595867">
    <property type="component" value="Unassembled WGS sequence"/>
</dbReference>
<reference evidence="3" key="1">
    <citation type="journal article" date="2019" name="Int. J. Syst. Evol. Microbiol.">
        <title>The Global Catalogue of Microorganisms (GCM) 10K type strain sequencing project: providing services to taxonomists for standard genome sequencing and annotation.</title>
        <authorList>
            <consortium name="The Broad Institute Genomics Platform"/>
            <consortium name="The Broad Institute Genome Sequencing Center for Infectious Disease"/>
            <person name="Wu L."/>
            <person name="Ma J."/>
        </authorList>
    </citation>
    <scope>NUCLEOTIDE SEQUENCE [LARGE SCALE GENOMIC DNA]</scope>
    <source>
        <strain evidence="3">TBRC 5832</strain>
    </source>
</reference>
<evidence type="ECO:0000256" key="1">
    <source>
        <dbReference type="SAM" id="SignalP"/>
    </source>
</evidence>
<keyword evidence="3" id="KW-1185">Reference proteome</keyword>
<organism evidence="2 3">
    <name type="scientific">Actinoplanes subglobosus</name>
    <dbReference type="NCBI Taxonomy" id="1547892"/>
    <lineage>
        <taxon>Bacteria</taxon>
        <taxon>Bacillati</taxon>
        <taxon>Actinomycetota</taxon>
        <taxon>Actinomycetes</taxon>
        <taxon>Micromonosporales</taxon>
        <taxon>Micromonosporaceae</taxon>
        <taxon>Actinoplanes</taxon>
    </lineage>
</organism>
<proteinExistence type="predicted"/>
<accession>A0ABV8J2A8</accession>
<dbReference type="CDD" id="cd03398">
    <property type="entry name" value="PAP2_haloperoxidase"/>
    <property type="match status" value="1"/>
</dbReference>
<dbReference type="EMBL" id="JBHSBL010000025">
    <property type="protein sequence ID" value="MFC4070713.1"/>
    <property type="molecule type" value="Genomic_DNA"/>
</dbReference>
<keyword evidence="2" id="KW-0560">Oxidoreductase</keyword>
<evidence type="ECO:0000313" key="3">
    <source>
        <dbReference type="Proteomes" id="UP001595867"/>
    </source>
</evidence>
<dbReference type="InterPro" id="IPR052559">
    <property type="entry name" value="V-haloperoxidase"/>
</dbReference>